<gene>
    <name evidence="2" type="ORF">GRJ2_000594100</name>
</gene>
<name>A0ABC9W7R4_GRUJA</name>
<dbReference type="GO" id="GO:0004860">
    <property type="term" value="F:protein kinase inhibitor activity"/>
    <property type="evidence" value="ECO:0007669"/>
    <property type="project" value="UniProtKB-KW"/>
</dbReference>
<sequence>MLLAFLATWLAHIQPSVDQHPQVLFHQAAFQPLFPKPVALPGVVVTQVKDPALSLVEPHTVGLSPSIQPVQIPLQTLPALKQINTPAQLGVIFKFTEGALNPLAQIIDKDIKENWPQY</sequence>
<evidence type="ECO:0000313" key="2">
    <source>
        <dbReference type="EMBL" id="GAB0181288.1"/>
    </source>
</evidence>
<reference evidence="2 3" key="1">
    <citation type="submission" date="2024-06" db="EMBL/GenBank/DDBJ databases">
        <title>The draft genome of Grus japonensis, version 3.</title>
        <authorList>
            <person name="Nabeshima K."/>
            <person name="Suzuki S."/>
            <person name="Onuma M."/>
        </authorList>
    </citation>
    <scope>NUCLEOTIDE SEQUENCE [LARGE SCALE GENOMIC DNA]</scope>
    <source>
        <strain evidence="2 3">451A</strain>
    </source>
</reference>
<keyword evidence="2" id="KW-0649">Protein kinase inhibitor</keyword>
<evidence type="ECO:0000256" key="1">
    <source>
        <dbReference type="SAM" id="SignalP"/>
    </source>
</evidence>
<comment type="caution">
    <text evidence="2">The sequence shown here is derived from an EMBL/GenBank/DDBJ whole genome shotgun (WGS) entry which is preliminary data.</text>
</comment>
<dbReference type="EMBL" id="BAAFJT010000002">
    <property type="protein sequence ID" value="GAB0181288.1"/>
    <property type="molecule type" value="Genomic_DNA"/>
</dbReference>
<accession>A0ABC9W7R4</accession>
<evidence type="ECO:0000313" key="3">
    <source>
        <dbReference type="Proteomes" id="UP001623348"/>
    </source>
</evidence>
<feature type="signal peptide" evidence="1">
    <location>
        <begin position="1"/>
        <end position="19"/>
    </location>
</feature>
<proteinExistence type="predicted"/>
<dbReference type="Proteomes" id="UP001623348">
    <property type="component" value="Unassembled WGS sequence"/>
</dbReference>
<organism evidence="2 3">
    <name type="scientific">Grus japonensis</name>
    <name type="common">Japanese crane</name>
    <name type="synonym">Red-crowned crane</name>
    <dbReference type="NCBI Taxonomy" id="30415"/>
    <lineage>
        <taxon>Eukaryota</taxon>
        <taxon>Metazoa</taxon>
        <taxon>Chordata</taxon>
        <taxon>Craniata</taxon>
        <taxon>Vertebrata</taxon>
        <taxon>Euteleostomi</taxon>
        <taxon>Archelosauria</taxon>
        <taxon>Archosauria</taxon>
        <taxon>Dinosauria</taxon>
        <taxon>Saurischia</taxon>
        <taxon>Theropoda</taxon>
        <taxon>Coelurosauria</taxon>
        <taxon>Aves</taxon>
        <taxon>Neognathae</taxon>
        <taxon>Neoaves</taxon>
        <taxon>Gruiformes</taxon>
        <taxon>Gruidae</taxon>
        <taxon>Grus</taxon>
    </lineage>
</organism>
<dbReference type="AlphaFoldDB" id="A0ABC9W7R4"/>
<keyword evidence="3" id="KW-1185">Reference proteome</keyword>
<keyword evidence="1" id="KW-0732">Signal</keyword>
<feature type="chain" id="PRO_5044779137" evidence="1">
    <location>
        <begin position="20"/>
        <end position="118"/>
    </location>
</feature>
<protein>
    <submittedName>
        <fullName evidence="2">cAMP-dependent protein kinase inhibitor alpha</fullName>
    </submittedName>
</protein>